<name>A0AAV9CZ27_ACOCL</name>
<organism evidence="1 2">
    <name type="scientific">Acorus calamus</name>
    <name type="common">Sweet flag</name>
    <dbReference type="NCBI Taxonomy" id="4465"/>
    <lineage>
        <taxon>Eukaryota</taxon>
        <taxon>Viridiplantae</taxon>
        <taxon>Streptophyta</taxon>
        <taxon>Embryophyta</taxon>
        <taxon>Tracheophyta</taxon>
        <taxon>Spermatophyta</taxon>
        <taxon>Magnoliopsida</taxon>
        <taxon>Liliopsida</taxon>
        <taxon>Acoraceae</taxon>
        <taxon>Acorus</taxon>
    </lineage>
</organism>
<evidence type="ECO:0000313" key="2">
    <source>
        <dbReference type="Proteomes" id="UP001180020"/>
    </source>
</evidence>
<dbReference type="Proteomes" id="UP001180020">
    <property type="component" value="Unassembled WGS sequence"/>
</dbReference>
<comment type="caution">
    <text evidence="1">The sequence shown here is derived from an EMBL/GenBank/DDBJ whole genome shotgun (WGS) entry which is preliminary data.</text>
</comment>
<protein>
    <submittedName>
        <fullName evidence="1">Uncharacterized protein</fullName>
    </submittedName>
</protein>
<dbReference type="AlphaFoldDB" id="A0AAV9CZ27"/>
<sequence length="85" mass="9996">MKVKVVEKLPPRLSRNETEYQTVIFVEEKAKIHHILDEIVQPNEDPFNFVSIMNIDILSKTINFGSVYSIMRIKKQYNMKNLGDK</sequence>
<proteinExistence type="predicted"/>
<gene>
    <name evidence="1" type="ORF">QJS10_CPA16g00593</name>
</gene>
<keyword evidence="2" id="KW-1185">Reference proteome</keyword>
<dbReference type="EMBL" id="JAUJYO010000016">
    <property type="protein sequence ID" value="KAK1294501.1"/>
    <property type="molecule type" value="Genomic_DNA"/>
</dbReference>
<reference evidence="1" key="1">
    <citation type="journal article" date="2023" name="Nat. Commun.">
        <title>Diploid and tetraploid genomes of Acorus and the evolution of monocots.</title>
        <authorList>
            <person name="Ma L."/>
            <person name="Liu K.W."/>
            <person name="Li Z."/>
            <person name="Hsiao Y.Y."/>
            <person name="Qi Y."/>
            <person name="Fu T."/>
            <person name="Tang G.D."/>
            <person name="Zhang D."/>
            <person name="Sun W.H."/>
            <person name="Liu D.K."/>
            <person name="Li Y."/>
            <person name="Chen G.Z."/>
            <person name="Liu X.D."/>
            <person name="Liao X.Y."/>
            <person name="Jiang Y.T."/>
            <person name="Yu X."/>
            <person name="Hao Y."/>
            <person name="Huang J."/>
            <person name="Zhao X.W."/>
            <person name="Ke S."/>
            <person name="Chen Y.Y."/>
            <person name="Wu W.L."/>
            <person name="Hsu J.L."/>
            <person name="Lin Y.F."/>
            <person name="Huang M.D."/>
            <person name="Li C.Y."/>
            <person name="Huang L."/>
            <person name="Wang Z.W."/>
            <person name="Zhao X."/>
            <person name="Zhong W.Y."/>
            <person name="Peng D.H."/>
            <person name="Ahmad S."/>
            <person name="Lan S."/>
            <person name="Zhang J.S."/>
            <person name="Tsai W.C."/>
            <person name="Van de Peer Y."/>
            <person name="Liu Z.J."/>
        </authorList>
    </citation>
    <scope>NUCLEOTIDE SEQUENCE</scope>
    <source>
        <strain evidence="1">CP</strain>
    </source>
</reference>
<reference evidence="1" key="2">
    <citation type="submission" date="2023-06" db="EMBL/GenBank/DDBJ databases">
        <authorList>
            <person name="Ma L."/>
            <person name="Liu K.-W."/>
            <person name="Li Z."/>
            <person name="Hsiao Y.-Y."/>
            <person name="Qi Y."/>
            <person name="Fu T."/>
            <person name="Tang G."/>
            <person name="Zhang D."/>
            <person name="Sun W.-H."/>
            <person name="Liu D.-K."/>
            <person name="Li Y."/>
            <person name="Chen G.-Z."/>
            <person name="Liu X.-D."/>
            <person name="Liao X.-Y."/>
            <person name="Jiang Y.-T."/>
            <person name="Yu X."/>
            <person name="Hao Y."/>
            <person name="Huang J."/>
            <person name="Zhao X.-W."/>
            <person name="Ke S."/>
            <person name="Chen Y.-Y."/>
            <person name="Wu W.-L."/>
            <person name="Hsu J.-L."/>
            <person name="Lin Y.-F."/>
            <person name="Huang M.-D."/>
            <person name="Li C.-Y."/>
            <person name="Huang L."/>
            <person name="Wang Z.-W."/>
            <person name="Zhao X."/>
            <person name="Zhong W.-Y."/>
            <person name="Peng D.-H."/>
            <person name="Ahmad S."/>
            <person name="Lan S."/>
            <person name="Zhang J.-S."/>
            <person name="Tsai W.-C."/>
            <person name="Van De Peer Y."/>
            <person name="Liu Z.-J."/>
        </authorList>
    </citation>
    <scope>NUCLEOTIDE SEQUENCE</scope>
    <source>
        <strain evidence="1">CP</strain>
        <tissue evidence="1">Leaves</tissue>
    </source>
</reference>
<accession>A0AAV9CZ27</accession>
<evidence type="ECO:0000313" key="1">
    <source>
        <dbReference type="EMBL" id="KAK1294501.1"/>
    </source>
</evidence>